<dbReference type="AlphaFoldDB" id="A0A9J5YWM8"/>
<dbReference type="EMBL" id="JACXVP010000005">
    <property type="protein sequence ID" value="KAG5604221.1"/>
    <property type="molecule type" value="Genomic_DNA"/>
</dbReference>
<proteinExistence type="predicted"/>
<sequence length="115" mass="13640">MIKTSYDNVKDTLFIQDLEEINIRINTRSVGKKEKLVKLKIIRVYIQLIDINLDKLNVCIFSSKVIKSWFHDLYHFILALYFSPCNKVVYYYYFIIIFKKSNVAAIGGNNVLFKY</sequence>
<keyword evidence="1" id="KW-0472">Membrane</keyword>
<keyword evidence="1" id="KW-1133">Transmembrane helix</keyword>
<dbReference type="Proteomes" id="UP000824120">
    <property type="component" value="Chromosome 5"/>
</dbReference>
<protein>
    <submittedName>
        <fullName evidence="2">Uncharacterized protein</fullName>
    </submittedName>
</protein>
<feature type="transmembrane region" description="Helical" evidence="1">
    <location>
        <begin position="73"/>
        <end position="93"/>
    </location>
</feature>
<organism evidence="2 3">
    <name type="scientific">Solanum commersonii</name>
    <name type="common">Commerson's wild potato</name>
    <name type="synonym">Commerson's nightshade</name>
    <dbReference type="NCBI Taxonomy" id="4109"/>
    <lineage>
        <taxon>Eukaryota</taxon>
        <taxon>Viridiplantae</taxon>
        <taxon>Streptophyta</taxon>
        <taxon>Embryophyta</taxon>
        <taxon>Tracheophyta</taxon>
        <taxon>Spermatophyta</taxon>
        <taxon>Magnoliopsida</taxon>
        <taxon>eudicotyledons</taxon>
        <taxon>Gunneridae</taxon>
        <taxon>Pentapetalae</taxon>
        <taxon>asterids</taxon>
        <taxon>lamiids</taxon>
        <taxon>Solanales</taxon>
        <taxon>Solanaceae</taxon>
        <taxon>Solanoideae</taxon>
        <taxon>Solaneae</taxon>
        <taxon>Solanum</taxon>
    </lineage>
</organism>
<gene>
    <name evidence="2" type="ORF">H5410_025713</name>
</gene>
<comment type="caution">
    <text evidence="2">The sequence shown here is derived from an EMBL/GenBank/DDBJ whole genome shotgun (WGS) entry which is preliminary data.</text>
</comment>
<reference evidence="2 3" key="1">
    <citation type="submission" date="2020-09" db="EMBL/GenBank/DDBJ databases">
        <title>De no assembly of potato wild relative species, Solanum commersonii.</title>
        <authorList>
            <person name="Cho K."/>
        </authorList>
    </citation>
    <scope>NUCLEOTIDE SEQUENCE [LARGE SCALE GENOMIC DNA]</scope>
    <source>
        <strain evidence="2">LZ3.2</strain>
        <tissue evidence="2">Leaf</tissue>
    </source>
</reference>
<keyword evidence="3" id="KW-1185">Reference proteome</keyword>
<evidence type="ECO:0000313" key="3">
    <source>
        <dbReference type="Proteomes" id="UP000824120"/>
    </source>
</evidence>
<name>A0A9J5YWM8_SOLCO</name>
<evidence type="ECO:0000256" key="1">
    <source>
        <dbReference type="SAM" id="Phobius"/>
    </source>
</evidence>
<evidence type="ECO:0000313" key="2">
    <source>
        <dbReference type="EMBL" id="KAG5604221.1"/>
    </source>
</evidence>
<keyword evidence="1" id="KW-0812">Transmembrane</keyword>
<accession>A0A9J5YWM8</accession>